<dbReference type="PANTHER" id="PTHR43235:SF1">
    <property type="entry name" value="GLUTAMINE AMIDOTRANSFERASE PB2B2.05-RELATED"/>
    <property type="match status" value="1"/>
</dbReference>
<name>A0A3B0SZI1_9ZZZZ</name>
<feature type="region of interest" description="Disordered" evidence="1">
    <location>
        <begin position="1"/>
        <end position="20"/>
    </location>
</feature>
<organism evidence="2">
    <name type="scientific">hydrothermal vent metagenome</name>
    <dbReference type="NCBI Taxonomy" id="652676"/>
    <lineage>
        <taxon>unclassified sequences</taxon>
        <taxon>metagenomes</taxon>
        <taxon>ecological metagenomes</taxon>
    </lineage>
</organism>
<dbReference type="SUPFAM" id="SSF52317">
    <property type="entry name" value="Class I glutamine amidotransferase-like"/>
    <property type="match status" value="1"/>
</dbReference>
<evidence type="ECO:0000256" key="1">
    <source>
        <dbReference type="SAM" id="MobiDB-lite"/>
    </source>
</evidence>
<proteinExistence type="predicted"/>
<dbReference type="Pfam" id="PF07722">
    <property type="entry name" value="Peptidase_C26"/>
    <property type="match status" value="1"/>
</dbReference>
<keyword evidence="2" id="KW-0315">Glutamine amidotransferase</keyword>
<protein>
    <submittedName>
        <fullName evidence="2">Glutamine amidotransferase, class I</fullName>
    </submittedName>
</protein>
<dbReference type="InterPro" id="IPR029062">
    <property type="entry name" value="Class_I_gatase-like"/>
</dbReference>
<keyword evidence="2" id="KW-0808">Transferase</keyword>
<dbReference type="PROSITE" id="PS51273">
    <property type="entry name" value="GATASE_TYPE_1"/>
    <property type="match status" value="1"/>
</dbReference>
<dbReference type="AlphaFoldDB" id="A0A3B0SZI1"/>
<dbReference type="CDD" id="cd01745">
    <property type="entry name" value="GATase1_2"/>
    <property type="match status" value="1"/>
</dbReference>
<evidence type="ECO:0000313" key="2">
    <source>
        <dbReference type="EMBL" id="VAW09263.1"/>
    </source>
</evidence>
<dbReference type="PANTHER" id="PTHR43235">
    <property type="entry name" value="GLUTAMINE AMIDOTRANSFERASE PB2B2.05-RELATED"/>
    <property type="match status" value="1"/>
</dbReference>
<dbReference type="GO" id="GO:0016740">
    <property type="term" value="F:transferase activity"/>
    <property type="evidence" value="ECO:0007669"/>
    <property type="project" value="UniProtKB-KW"/>
</dbReference>
<gene>
    <name evidence="2" type="ORF">MNBD_ACTINO02-1672</name>
</gene>
<dbReference type="InterPro" id="IPR011697">
    <property type="entry name" value="Peptidase_C26"/>
</dbReference>
<sequence length="242" mass="26230">MKKPIIGISSRPRRLTTSQGESRVYTLQHTYRDAVARAGGIPLSLPAIDVEDVDAMLDALDGMILSGGGDINPTAWGGIRTDEVYGVSDERDTFEIALAREAHKRSMPTLAICRGMQVINVAFGGTLITDIPATLGTEHMMKGDAVLDTFQTVRLEEGSRVAEITGTTVLAVNSIHHQAVDTAGDGFRVVGRSDDGVVEAIEFEDTSWPLTAVQWHPEYLDQVDDKHSRLLFEALVTDATPV</sequence>
<reference evidence="2" key="1">
    <citation type="submission" date="2018-06" db="EMBL/GenBank/DDBJ databases">
        <authorList>
            <person name="Zhirakovskaya E."/>
        </authorList>
    </citation>
    <scope>NUCLEOTIDE SEQUENCE</scope>
</reference>
<dbReference type="GO" id="GO:0033969">
    <property type="term" value="F:gamma-glutamyl-gamma-aminobutyrate hydrolase activity"/>
    <property type="evidence" value="ECO:0007669"/>
    <property type="project" value="TreeGrafter"/>
</dbReference>
<dbReference type="GO" id="GO:0006598">
    <property type="term" value="P:polyamine catabolic process"/>
    <property type="evidence" value="ECO:0007669"/>
    <property type="project" value="TreeGrafter"/>
</dbReference>
<dbReference type="EMBL" id="UOEK01000543">
    <property type="protein sequence ID" value="VAW09263.1"/>
    <property type="molecule type" value="Genomic_DNA"/>
</dbReference>
<accession>A0A3B0SZI1</accession>
<dbReference type="InterPro" id="IPR044668">
    <property type="entry name" value="PuuD-like"/>
</dbReference>
<dbReference type="Gene3D" id="3.40.50.880">
    <property type="match status" value="1"/>
</dbReference>
<dbReference type="GO" id="GO:0005829">
    <property type="term" value="C:cytosol"/>
    <property type="evidence" value="ECO:0007669"/>
    <property type="project" value="TreeGrafter"/>
</dbReference>